<dbReference type="AlphaFoldDB" id="A0A069RLS7"/>
<dbReference type="PANTHER" id="PTHR35146:SF1">
    <property type="entry name" value="UPF0178 PROTEIN YAII"/>
    <property type="match status" value="1"/>
</dbReference>
<evidence type="ECO:0000313" key="3">
    <source>
        <dbReference type="EMBL" id="KDR95122.1"/>
    </source>
</evidence>
<proteinExistence type="inferred from homology"/>
<reference evidence="3 4" key="1">
    <citation type="submission" date="2014-03" db="EMBL/GenBank/DDBJ databases">
        <title>Genome sequence of Clostridium litorale W6, DSM 5388.</title>
        <authorList>
            <person name="Poehlein A."/>
            <person name="Jagirdar A."/>
            <person name="Khonsari B."/>
            <person name="Chibani C.M."/>
            <person name="Gutierrez Gutierrez D.A."/>
            <person name="Davydova E."/>
            <person name="Alghaithi H.S."/>
            <person name="Nair K.P."/>
            <person name="Dhamotharan K."/>
            <person name="Chandran L."/>
            <person name="G W."/>
            <person name="Daniel R."/>
        </authorList>
    </citation>
    <scope>NUCLEOTIDE SEQUENCE [LARGE SCALE GENOMIC DNA]</scope>
    <source>
        <strain evidence="3 4">W6</strain>
    </source>
</reference>
<evidence type="ECO:0000313" key="4">
    <source>
        <dbReference type="Proteomes" id="UP000027946"/>
    </source>
</evidence>
<organism evidence="3 4">
    <name type="scientific">Peptoclostridium litorale DSM 5388</name>
    <dbReference type="NCBI Taxonomy" id="1121324"/>
    <lineage>
        <taxon>Bacteria</taxon>
        <taxon>Bacillati</taxon>
        <taxon>Bacillota</taxon>
        <taxon>Clostridia</taxon>
        <taxon>Peptostreptococcales</taxon>
        <taxon>Peptoclostridiaceae</taxon>
        <taxon>Peptoclostridium</taxon>
    </lineage>
</organism>
<dbReference type="NCBIfam" id="NF001095">
    <property type="entry name" value="PRK00124.1"/>
    <property type="match status" value="1"/>
</dbReference>
<dbReference type="eggNOG" id="COG1671">
    <property type="taxonomic scope" value="Bacteria"/>
</dbReference>
<dbReference type="EMBL" id="JJMM01000011">
    <property type="protein sequence ID" value="KDR95122.1"/>
    <property type="molecule type" value="Genomic_DNA"/>
</dbReference>
<dbReference type="STRING" id="1121324.CLIT_11c01510"/>
<dbReference type="InterPro" id="IPR003791">
    <property type="entry name" value="UPF0178"/>
</dbReference>
<dbReference type="Proteomes" id="UP000027946">
    <property type="component" value="Unassembled WGS sequence"/>
</dbReference>
<comment type="similarity">
    <text evidence="1 2">Belongs to the UPF0178 family.</text>
</comment>
<dbReference type="OrthoDB" id="9798918at2"/>
<evidence type="ECO:0000256" key="2">
    <source>
        <dbReference type="HAMAP-Rule" id="MF_00489"/>
    </source>
</evidence>
<name>A0A069RLS7_PEPLI</name>
<dbReference type="PANTHER" id="PTHR35146">
    <property type="entry name" value="UPF0178 PROTEIN YAII"/>
    <property type="match status" value="1"/>
</dbReference>
<sequence length="145" mass="16359">MKILVDADGCPVKDIILKVAKEHGVELVMVKNVCHEIYDDYAKIITVEKGRDVADIALINNTVNGDIVVTQDYGVAALALAKKAAAINQNGLVYTDDNIEGLLMKRYMNQQMRKKHKKYSKTSKRSKDDDKIFELKFKELVKSML</sequence>
<dbReference type="Pfam" id="PF02639">
    <property type="entry name" value="DUF188"/>
    <property type="match status" value="1"/>
</dbReference>
<dbReference type="RefSeq" id="WP_038265100.1">
    <property type="nucleotide sequence ID" value="NZ_FSRH01000002.1"/>
</dbReference>
<protein>
    <recommendedName>
        <fullName evidence="2">UPF0178 protein CLIT_11c01510</fullName>
    </recommendedName>
</protein>
<dbReference type="HAMAP" id="MF_00489">
    <property type="entry name" value="UPF0178"/>
    <property type="match status" value="1"/>
</dbReference>
<keyword evidence="4" id="KW-1185">Reference proteome</keyword>
<comment type="caution">
    <text evidence="3">The sequence shown here is derived from an EMBL/GenBank/DDBJ whole genome shotgun (WGS) entry which is preliminary data.</text>
</comment>
<accession>A0A069RLS7</accession>
<gene>
    <name evidence="3" type="ORF">CLIT_11c01510</name>
</gene>
<evidence type="ECO:0000256" key="1">
    <source>
        <dbReference type="ARBA" id="ARBA00008522"/>
    </source>
</evidence>